<sequence>MEEDNADANEDHGDAQGETGNSTRDVENPPDQFDDDSAVMDCLINRAEAEAAQHYQDEESYAMKAQEKDKGQREAMKTPNTSSSTTPTKNTNNEAKSEEDTTKFTEIGAEQAGLPNEKERQTAADTGIQGLQGNTGPTATGAHHMKPSAAVGSLPFFRDLDKNRTTTLKATNNATSRNNPHIIHQERNPEQPTVNSATASGEAVDRDHNPMVPINQPTDVTTNHQALLNGFVERIEPIPLAPTTLQREANQRPQSRPGAYTGENLQRVQSLDFDLVGNNNIHENENAVNDPPETTDSVPLPAANDQGLVEARAIMEESGIWELD</sequence>
<feature type="compositionally biased region" description="Polar residues" evidence="1">
    <location>
        <begin position="190"/>
        <end position="199"/>
    </location>
</feature>
<feature type="compositionally biased region" description="Polar residues" evidence="1">
    <location>
        <begin position="167"/>
        <end position="179"/>
    </location>
</feature>
<feature type="region of interest" description="Disordered" evidence="1">
    <location>
        <begin position="50"/>
        <end position="122"/>
    </location>
</feature>
<protein>
    <submittedName>
        <fullName evidence="2">Uncharacterized protein</fullName>
    </submittedName>
</protein>
<reference evidence="2" key="1">
    <citation type="submission" date="2020-06" db="EMBL/GenBank/DDBJ databases">
        <authorList>
            <consortium name="Plant Systems Biology data submission"/>
        </authorList>
    </citation>
    <scope>NUCLEOTIDE SEQUENCE</scope>
    <source>
        <strain evidence="2">D6</strain>
    </source>
</reference>
<name>A0A9N8E494_9STRA</name>
<gene>
    <name evidence="2" type="ORF">SEMRO_527_G160660.1</name>
</gene>
<evidence type="ECO:0000313" key="2">
    <source>
        <dbReference type="EMBL" id="CAB9512281.1"/>
    </source>
</evidence>
<feature type="compositionally biased region" description="Basic and acidic residues" evidence="1">
    <location>
        <begin position="65"/>
        <end position="76"/>
    </location>
</feature>
<dbReference type="Proteomes" id="UP001153069">
    <property type="component" value="Unassembled WGS sequence"/>
</dbReference>
<feature type="region of interest" description="Disordered" evidence="1">
    <location>
        <begin position="1"/>
        <end position="38"/>
    </location>
</feature>
<feature type="region of interest" description="Disordered" evidence="1">
    <location>
        <begin position="167"/>
        <end position="209"/>
    </location>
</feature>
<feature type="region of interest" description="Disordered" evidence="1">
    <location>
        <begin position="281"/>
        <end position="302"/>
    </location>
</feature>
<keyword evidence="3" id="KW-1185">Reference proteome</keyword>
<dbReference type="AlphaFoldDB" id="A0A9N8E494"/>
<feature type="compositionally biased region" description="Polar residues" evidence="1">
    <location>
        <begin position="243"/>
        <end position="254"/>
    </location>
</feature>
<organism evidence="2 3">
    <name type="scientific">Seminavis robusta</name>
    <dbReference type="NCBI Taxonomy" id="568900"/>
    <lineage>
        <taxon>Eukaryota</taxon>
        <taxon>Sar</taxon>
        <taxon>Stramenopiles</taxon>
        <taxon>Ochrophyta</taxon>
        <taxon>Bacillariophyta</taxon>
        <taxon>Bacillariophyceae</taxon>
        <taxon>Bacillariophycidae</taxon>
        <taxon>Naviculales</taxon>
        <taxon>Naviculaceae</taxon>
        <taxon>Seminavis</taxon>
    </lineage>
</organism>
<evidence type="ECO:0000313" key="3">
    <source>
        <dbReference type="Proteomes" id="UP001153069"/>
    </source>
</evidence>
<evidence type="ECO:0000256" key="1">
    <source>
        <dbReference type="SAM" id="MobiDB-lite"/>
    </source>
</evidence>
<proteinExistence type="predicted"/>
<feature type="compositionally biased region" description="Low complexity" evidence="1">
    <location>
        <begin position="77"/>
        <end position="93"/>
    </location>
</feature>
<comment type="caution">
    <text evidence="2">The sequence shown here is derived from an EMBL/GenBank/DDBJ whole genome shotgun (WGS) entry which is preliminary data.</text>
</comment>
<dbReference type="EMBL" id="CAICTM010000526">
    <property type="protein sequence ID" value="CAB9512281.1"/>
    <property type="molecule type" value="Genomic_DNA"/>
</dbReference>
<feature type="region of interest" description="Disordered" evidence="1">
    <location>
        <begin position="242"/>
        <end position="262"/>
    </location>
</feature>
<accession>A0A9N8E494</accession>